<sequence>MGVVVYNISSASARVSWPPSPTCLDTFYSVMYDPDWNGLLMGYKRKRFKQEDRIPVSQTSARLLNLLPQTAYFVCVTCQAADPVREQCQAFSTLSESSEGRGGARWELTAGVWLAGCLLLLLVAGALLWGCLRRGRAEEEDGPAGGKSACGDGMGCGSLFAARSGSDLSLGSVGQRGLAPAHSAGRIIAPGHES</sequence>
<evidence type="ECO:0000313" key="3">
    <source>
        <dbReference type="EMBL" id="CAG5862007.1"/>
    </source>
</evidence>
<dbReference type="AlphaFoldDB" id="A0A8S4ACJ2"/>
<dbReference type="OrthoDB" id="8566281at2759"/>
<dbReference type="InterPro" id="IPR003961">
    <property type="entry name" value="FN3_dom"/>
</dbReference>
<proteinExistence type="predicted"/>
<gene>
    <name evidence="3" type="ORF">MMEN_LOCUS1095</name>
</gene>
<keyword evidence="1" id="KW-0812">Transmembrane</keyword>
<dbReference type="Gene3D" id="2.60.40.10">
    <property type="entry name" value="Immunoglobulins"/>
    <property type="match status" value="1"/>
</dbReference>
<reference evidence="3" key="1">
    <citation type="submission" date="2021-05" db="EMBL/GenBank/DDBJ databases">
        <authorList>
            <person name="Tigano A."/>
        </authorList>
    </citation>
    <scope>NUCLEOTIDE SEQUENCE</scope>
</reference>
<keyword evidence="1" id="KW-1133">Transmembrane helix</keyword>
<keyword evidence="4" id="KW-1185">Reference proteome</keyword>
<dbReference type="InterPro" id="IPR036116">
    <property type="entry name" value="FN3_sf"/>
</dbReference>
<feature type="transmembrane region" description="Helical" evidence="1">
    <location>
        <begin position="110"/>
        <end position="132"/>
    </location>
</feature>
<accession>A0A8S4ACJ2</accession>
<name>A0A8S4ACJ2_9TELE</name>
<evidence type="ECO:0000259" key="2">
    <source>
        <dbReference type="PROSITE" id="PS50853"/>
    </source>
</evidence>
<feature type="domain" description="Fibronectin type-III" evidence="2">
    <location>
        <begin position="1"/>
        <end position="96"/>
    </location>
</feature>
<dbReference type="CDD" id="cd00063">
    <property type="entry name" value="FN3"/>
    <property type="match status" value="1"/>
</dbReference>
<evidence type="ECO:0000313" key="4">
    <source>
        <dbReference type="Proteomes" id="UP000677803"/>
    </source>
</evidence>
<dbReference type="Proteomes" id="UP000677803">
    <property type="component" value="Unassembled WGS sequence"/>
</dbReference>
<dbReference type="EMBL" id="CAJRST010000002">
    <property type="protein sequence ID" value="CAG5862007.1"/>
    <property type="molecule type" value="Genomic_DNA"/>
</dbReference>
<organism evidence="3 4">
    <name type="scientific">Menidia menidia</name>
    <name type="common">Atlantic silverside</name>
    <dbReference type="NCBI Taxonomy" id="238744"/>
    <lineage>
        <taxon>Eukaryota</taxon>
        <taxon>Metazoa</taxon>
        <taxon>Chordata</taxon>
        <taxon>Craniata</taxon>
        <taxon>Vertebrata</taxon>
        <taxon>Euteleostomi</taxon>
        <taxon>Actinopterygii</taxon>
        <taxon>Neopterygii</taxon>
        <taxon>Teleostei</taxon>
        <taxon>Neoteleostei</taxon>
        <taxon>Acanthomorphata</taxon>
        <taxon>Ovalentaria</taxon>
        <taxon>Atherinomorphae</taxon>
        <taxon>Atheriniformes</taxon>
        <taxon>Atherinopsidae</taxon>
        <taxon>Menidiinae</taxon>
        <taxon>Menidia</taxon>
    </lineage>
</organism>
<dbReference type="PROSITE" id="PS50853">
    <property type="entry name" value="FN3"/>
    <property type="match status" value="1"/>
</dbReference>
<dbReference type="SUPFAM" id="SSF49265">
    <property type="entry name" value="Fibronectin type III"/>
    <property type="match status" value="1"/>
</dbReference>
<dbReference type="PANTHER" id="PTHR37361">
    <property type="entry name" value="FIBRONECTIN TYPE III DOMAIN-CONTAINING PROTEIN 9"/>
    <property type="match status" value="1"/>
</dbReference>
<dbReference type="PANTHER" id="PTHR37361:SF4">
    <property type="entry name" value="FIBRONECTIN TYPE-III DOMAIN-CONTAINING PROTEIN"/>
    <property type="match status" value="1"/>
</dbReference>
<comment type="caution">
    <text evidence="3">The sequence shown here is derived from an EMBL/GenBank/DDBJ whole genome shotgun (WGS) entry which is preliminary data.</text>
</comment>
<dbReference type="InterPro" id="IPR013783">
    <property type="entry name" value="Ig-like_fold"/>
</dbReference>
<protein>
    <submittedName>
        <fullName evidence="3">(Atlantic silverside) hypothetical protein</fullName>
    </submittedName>
</protein>
<keyword evidence="1" id="KW-0472">Membrane</keyword>
<evidence type="ECO:0000256" key="1">
    <source>
        <dbReference type="SAM" id="Phobius"/>
    </source>
</evidence>